<dbReference type="SUPFAM" id="SSF52540">
    <property type="entry name" value="P-loop containing nucleoside triphosphate hydrolases"/>
    <property type="match status" value="2"/>
</dbReference>
<reference evidence="1" key="2">
    <citation type="journal article" date="2021" name="PeerJ">
        <title>Extensive microbial diversity within the chicken gut microbiome revealed by metagenomics and culture.</title>
        <authorList>
            <person name="Gilroy R."/>
            <person name="Ravi A."/>
            <person name="Getino M."/>
            <person name="Pursley I."/>
            <person name="Horton D.L."/>
            <person name="Alikhan N.F."/>
            <person name="Baker D."/>
            <person name="Gharbi K."/>
            <person name="Hall N."/>
            <person name="Watson M."/>
            <person name="Adriaenssens E.M."/>
            <person name="Foster-Nyarko E."/>
            <person name="Jarju S."/>
            <person name="Secka A."/>
            <person name="Antonio M."/>
            <person name="Oren A."/>
            <person name="Chaudhuri R.R."/>
            <person name="La Ragione R."/>
            <person name="Hildebrand F."/>
            <person name="Pallen M.J."/>
        </authorList>
    </citation>
    <scope>NUCLEOTIDE SEQUENCE</scope>
    <source>
        <strain evidence="1">2830</strain>
    </source>
</reference>
<organism evidence="1 2">
    <name type="scientific">Candidatus Avidehalobacter gallistercoris</name>
    <dbReference type="NCBI Taxonomy" id="2840694"/>
    <lineage>
        <taxon>Bacteria</taxon>
        <taxon>Bacillati</taxon>
        <taxon>Bacillota</taxon>
        <taxon>Clostridia</taxon>
        <taxon>Eubacteriales</taxon>
        <taxon>Peptococcaceae</taxon>
        <taxon>Peptococcaceae incertae sedis</taxon>
        <taxon>Candidatus Avidehalobacter</taxon>
    </lineage>
</organism>
<dbReference type="AlphaFoldDB" id="A0A9D1KY27"/>
<accession>A0A9D1KY27</accession>
<sequence length="352" mass="38371">MKKGKLVHMFAGCMTSQGYMSYAECDLAVLERVFVLLGAPGCGKSSLISRVAENMCERGFDVELWQGTDASGGAEGVVIPELKAAVVDAGFQEYIRPQNPGVVEEIYNLGDCWEQETLSAKREEIKRLGQELKRGLKREAGLLALYQQGREKLYAAAGILLSEQEVEDICTALAREVFAVRHVQVRRFFAEALTAGGLQSCAQEISACCSRRYLLSGDAAPVLARLAEQAAELGHSVDIYYSYIAPERPVLLILPGLSVALADAALVDLSPLYHDELIHLASSDMVEKLTEVLESGELINAREEASKAVREAAAKRGELAACYTEAMDFKQVAALGSHILSELWQMAAEQEH</sequence>
<proteinExistence type="predicted"/>
<evidence type="ECO:0000313" key="1">
    <source>
        <dbReference type="EMBL" id="HIU09899.1"/>
    </source>
</evidence>
<reference evidence="1" key="1">
    <citation type="submission" date="2020-10" db="EMBL/GenBank/DDBJ databases">
        <authorList>
            <person name="Gilroy R."/>
        </authorList>
    </citation>
    <scope>NUCLEOTIDE SEQUENCE</scope>
    <source>
        <strain evidence="1">2830</strain>
    </source>
</reference>
<comment type="caution">
    <text evidence="1">The sequence shown here is derived from an EMBL/GenBank/DDBJ whole genome shotgun (WGS) entry which is preliminary data.</text>
</comment>
<protein>
    <submittedName>
        <fullName evidence="1">Uncharacterized protein</fullName>
    </submittedName>
</protein>
<name>A0A9D1KY27_9FIRM</name>
<dbReference type="EMBL" id="DVMH01000009">
    <property type="protein sequence ID" value="HIU09899.1"/>
    <property type="molecule type" value="Genomic_DNA"/>
</dbReference>
<dbReference type="Proteomes" id="UP000824124">
    <property type="component" value="Unassembled WGS sequence"/>
</dbReference>
<gene>
    <name evidence="1" type="ORF">IAB00_01380</name>
</gene>
<dbReference type="InterPro" id="IPR027417">
    <property type="entry name" value="P-loop_NTPase"/>
</dbReference>
<evidence type="ECO:0000313" key="2">
    <source>
        <dbReference type="Proteomes" id="UP000824124"/>
    </source>
</evidence>